<feature type="region of interest" description="Disordered" evidence="1">
    <location>
        <begin position="280"/>
        <end position="389"/>
    </location>
</feature>
<sequence>MHQNSYIRIHNRLFFPISGVQHKVRQLGALVRQYSVESPPGPSRGEASGQPRVAVDETTQSSQSDGMSDADVDADIDVDADVDADGDADIEADVDVDVDVDVDGDVGFEFDETSSQASVNAYGQTRCPLAQSKLANARTGLIQANSVDSLPTQPVWLDGRLRSVGEDKENRPPGLPVLPGPTTSWLCHAPGLATTGRSAFSPILTRQSPANSGSLADSAPSRPSLNASSGQLGQSAFTCGSTRSQRQIAGLEQSTSSSSSSFSSVCLAYMPVVGMPDDDATGDPVAIEPICSTDQTSPTRSYRLRQQVHTASAGEQHVHRPTELSDQTGSTRLPPRLPRVPRVPRASYPASQSSGCSSFATSPSASSASSSSSSSCLSGASFQQQHTRPSLHISTAHMSEAASAHRLSQAISLLGKPSNAFARQLDSELDMYSEDSALDACERHVWRPYLD</sequence>
<name>A0A448WXA5_9PLAT</name>
<feature type="region of interest" description="Disordered" evidence="1">
    <location>
        <begin position="35"/>
        <end position="72"/>
    </location>
</feature>
<evidence type="ECO:0000313" key="2">
    <source>
        <dbReference type="EMBL" id="VEL22470.1"/>
    </source>
</evidence>
<dbReference type="AlphaFoldDB" id="A0A448WXA5"/>
<feature type="compositionally biased region" description="Polar residues" evidence="1">
    <location>
        <begin position="57"/>
        <end position="66"/>
    </location>
</feature>
<reference evidence="2" key="1">
    <citation type="submission" date="2018-11" db="EMBL/GenBank/DDBJ databases">
        <authorList>
            <consortium name="Pathogen Informatics"/>
        </authorList>
    </citation>
    <scope>NUCLEOTIDE SEQUENCE</scope>
</reference>
<keyword evidence="3" id="KW-1185">Reference proteome</keyword>
<gene>
    <name evidence="2" type="ORF">PXEA_LOCUS15910</name>
</gene>
<dbReference type="Proteomes" id="UP000784294">
    <property type="component" value="Unassembled WGS sequence"/>
</dbReference>
<organism evidence="2 3">
    <name type="scientific">Protopolystoma xenopodis</name>
    <dbReference type="NCBI Taxonomy" id="117903"/>
    <lineage>
        <taxon>Eukaryota</taxon>
        <taxon>Metazoa</taxon>
        <taxon>Spiralia</taxon>
        <taxon>Lophotrochozoa</taxon>
        <taxon>Platyhelminthes</taxon>
        <taxon>Monogenea</taxon>
        <taxon>Polyopisthocotylea</taxon>
        <taxon>Polystomatidea</taxon>
        <taxon>Polystomatidae</taxon>
        <taxon>Protopolystoma</taxon>
    </lineage>
</organism>
<dbReference type="EMBL" id="CAAALY010056593">
    <property type="protein sequence ID" value="VEL22470.1"/>
    <property type="molecule type" value="Genomic_DNA"/>
</dbReference>
<accession>A0A448WXA5</accession>
<evidence type="ECO:0000313" key="3">
    <source>
        <dbReference type="Proteomes" id="UP000784294"/>
    </source>
</evidence>
<comment type="caution">
    <text evidence="2">The sequence shown here is derived from an EMBL/GenBank/DDBJ whole genome shotgun (WGS) entry which is preliminary data.</text>
</comment>
<evidence type="ECO:0000256" key="1">
    <source>
        <dbReference type="SAM" id="MobiDB-lite"/>
    </source>
</evidence>
<feature type="region of interest" description="Disordered" evidence="1">
    <location>
        <begin position="204"/>
        <end position="237"/>
    </location>
</feature>
<feature type="compositionally biased region" description="Low complexity" evidence="1">
    <location>
        <begin position="353"/>
        <end position="381"/>
    </location>
</feature>
<protein>
    <submittedName>
        <fullName evidence="2">Uncharacterized protein</fullName>
    </submittedName>
</protein>
<proteinExistence type="predicted"/>